<feature type="transmembrane region" description="Helical" evidence="1">
    <location>
        <begin position="386"/>
        <end position="405"/>
    </location>
</feature>
<evidence type="ECO:0000256" key="1">
    <source>
        <dbReference type="SAM" id="Phobius"/>
    </source>
</evidence>
<gene>
    <name evidence="2" type="ORF">IV53_GL000531</name>
</gene>
<feature type="transmembrane region" description="Helical" evidence="1">
    <location>
        <begin position="240"/>
        <end position="259"/>
    </location>
</feature>
<feature type="transmembrane region" description="Helical" evidence="1">
    <location>
        <begin position="201"/>
        <end position="220"/>
    </location>
</feature>
<sequence length="880" mass="102015">MNQKLKNYYQQHYSGILSFCLPIIIMTIYFMFRHVYPFGKSTLLTIDLGQQYIDFYAYYQHTLLHSPTSLFYSFAKALGGNMMGEWAYYLLSPFNLILLLFPKNSIVAGITVLTLLKYGLAGWSLNYFLQKQTQLKAIFIPIFTLSYALMGWMIANQLNLLWSDALIFFPLIMHGFYRLFQTGSRKVYVGWLAVMMIANYYMAYMICLFLIVFFIWYSVINYHNFKSWLKSARKFISSSLLAAGLAAIILLPTIYSLSVSKGQYVQRDLDLSLAYMPWEMGAKFFLGAFNFSQIPEGLPNLFVGGFVFFNFLLYFVCTNISRKERLTSLIVTLFFGVSLFWQPLNLLWHGLQFPVWYPFRFSYLISFWLIFLAVRHWQFSPNYIKFIKIIILELILLSYATYLWFDLQNFTYLSKTKIITTVTLATITLVILSQKNLKTSRLIPIVLLCTSGLYLTVNMVFSLNSLSYLTYNKYAQPSSILRSDIKRIKKHDTGFYRVGQTYFRTKNDGVAHDFNSGSYFSSALEKQIPDFYGQIGQPDGDNYAIYANGTLLSDALLDYKYFLNPKDNSEIPRNYNDFKNPVTLTNRKSDLKEYKLISNQRLTRIYENPNVTSIAYLASPSLKKLSPLYDLPTIYQTRWLNDVAAQMPNTRYFHPCNFQEVVFQNIKPTNRLTGAHLKKIKPKKAAKVIFKFTPKTNDPYYLTLGPDCTSENVDIYIGNQSLKYSRTFRHTIILNIADHAKGQEIIISTSLKKKKLTLDHFVLYRLDRQAVKNSLAEVKDHTLKITEHQPTKISGEITVPKDIKKILTTTIPYDAGWHVQIDHKAVKTFKVQDTFLACDIKPGKHQIQFSYRPPYLILGAIISGISLVIASYLYYRQLKH</sequence>
<dbReference type="PANTHER" id="PTHR38454:SF1">
    <property type="entry name" value="INTEGRAL MEMBRANE PROTEIN"/>
    <property type="match status" value="1"/>
</dbReference>
<dbReference type="EMBL" id="JQBZ01000025">
    <property type="protein sequence ID" value="KRN88566.1"/>
    <property type="molecule type" value="Genomic_DNA"/>
</dbReference>
<feature type="transmembrane region" description="Helical" evidence="1">
    <location>
        <begin position="86"/>
        <end position="116"/>
    </location>
</feature>
<evidence type="ECO:0000313" key="3">
    <source>
        <dbReference type="Proteomes" id="UP000051500"/>
    </source>
</evidence>
<keyword evidence="1" id="KW-0472">Membrane</keyword>
<evidence type="ECO:0000313" key="2">
    <source>
        <dbReference type="EMBL" id="KRN88566.1"/>
    </source>
</evidence>
<dbReference type="OrthoDB" id="9815466at2"/>
<feature type="transmembrane region" description="Helical" evidence="1">
    <location>
        <begin position="161"/>
        <end position="180"/>
    </location>
</feature>
<feature type="transmembrane region" description="Helical" evidence="1">
    <location>
        <begin position="417"/>
        <end position="433"/>
    </location>
</feature>
<dbReference type="RefSeq" id="WP_027106975.1">
    <property type="nucleotide sequence ID" value="NZ_JQBZ01000025.1"/>
</dbReference>
<feature type="transmembrane region" description="Helical" evidence="1">
    <location>
        <begin position="12"/>
        <end position="32"/>
    </location>
</feature>
<keyword evidence="1" id="KW-1133">Transmembrane helix</keyword>
<dbReference type="InterPro" id="IPR018580">
    <property type="entry name" value="Uncharacterised_YfhO"/>
</dbReference>
<feature type="transmembrane region" description="Helical" evidence="1">
    <location>
        <begin position="445"/>
        <end position="469"/>
    </location>
</feature>
<dbReference type="PANTHER" id="PTHR38454">
    <property type="entry name" value="INTEGRAL MEMBRANE PROTEIN-RELATED"/>
    <property type="match status" value="1"/>
</dbReference>
<feature type="transmembrane region" description="Helical" evidence="1">
    <location>
        <begin position="355"/>
        <end position="374"/>
    </location>
</feature>
<evidence type="ECO:0008006" key="4">
    <source>
        <dbReference type="Google" id="ProtNLM"/>
    </source>
</evidence>
<proteinExistence type="predicted"/>
<protein>
    <recommendedName>
        <fullName evidence="4">Integral membrane protein</fullName>
    </recommendedName>
</protein>
<keyword evidence="1" id="KW-0812">Transmembrane</keyword>
<feature type="transmembrane region" description="Helical" evidence="1">
    <location>
        <begin position="855"/>
        <end position="875"/>
    </location>
</feature>
<dbReference type="eggNOG" id="COG4485">
    <property type="taxonomic scope" value="Bacteria"/>
</dbReference>
<dbReference type="Pfam" id="PF09586">
    <property type="entry name" value="YfhO"/>
    <property type="match status" value="1"/>
</dbReference>
<feature type="transmembrane region" description="Helical" evidence="1">
    <location>
        <begin position="137"/>
        <end position="155"/>
    </location>
</feature>
<keyword evidence="3" id="KW-1185">Reference proteome</keyword>
<name>A0A0R2KLF4_9LACO</name>
<dbReference type="STRING" id="1122146.IV53_GL000531"/>
<dbReference type="AlphaFoldDB" id="A0A0R2KLF4"/>
<feature type="transmembrane region" description="Helical" evidence="1">
    <location>
        <begin position="329"/>
        <end position="349"/>
    </location>
</feature>
<comment type="caution">
    <text evidence="2">The sequence shown here is derived from an EMBL/GenBank/DDBJ whole genome shotgun (WGS) entry which is preliminary data.</text>
</comment>
<organism evidence="2 3">
    <name type="scientific">Ligilactobacillus ceti DSM 22408</name>
    <dbReference type="NCBI Taxonomy" id="1122146"/>
    <lineage>
        <taxon>Bacteria</taxon>
        <taxon>Bacillati</taxon>
        <taxon>Bacillota</taxon>
        <taxon>Bacilli</taxon>
        <taxon>Lactobacillales</taxon>
        <taxon>Lactobacillaceae</taxon>
        <taxon>Ligilactobacillus</taxon>
    </lineage>
</organism>
<accession>A0A0R2KLF4</accession>
<reference evidence="2 3" key="1">
    <citation type="journal article" date="2015" name="Genome Announc.">
        <title>Expanding the biotechnology potential of lactobacilli through comparative genomics of 213 strains and associated genera.</title>
        <authorList>
            <person name="Sun Z."/>
            <person name="Harris H.M."/>
            <person name="McCann A."/>
            <person name="Guo C."/>
            <person name="Argimon S."/>
            <person name="Zhang W."/>
            <person name="Yang X."/>
            <person name="Jeffery I.B."/>
            <person name="Cooney J.C."/>
            <person name="Kagawa T.F."/>
            <person name="Liu W."/>
            <person name="Song Y."/>
            <person name="Salvetti E."/>
            <person name="Wrobel A."/>
            <person name="Rasinkangas P."/>
            <person name="Parkhill J."/>
            <person name="Rea M.C."/>
            <person name="O'Sullivan O."/>
            <person name="Ritari J."/>
            <person name="Douillard F.P."/>
            <person name="Paul Ross R."/>
            <person name="Yang R."/>
            <person name="Briner A.E."/>
            <person name="Felis G.E."/>
            <person name="de Vos W.M."/>
            <person name="Barrangou R."/>
            <person name="Klaenhammer T.R."/>
            <person name="Caufield P.W."/>
            <person name="Cui Y."/>
            <person name="Zhang H."/>
            <person name="O'Toole P.W."/>
        </authorList>
    </citation>
    <scope>NUCLEOTIDE SEQUENCE [LARGE SCALE GENOMIC DNA]</scope>
    <source>
        <strain evidence="2 3">DSM 22408</strain>
    </source>
</reference>
<feature type="transmembrane region" description="Helical" evidence="1">
    <location>
        <begin position="297"/>
        <end position="317"/>
    </location>
</feature>
<dbReference type="PATRIC" id="fig|1122146.4.peg.546"/>
<dbReference type="Proteomes" id="UP000051500">
    <property type="component" value="Unassembled WGS sequence"/>
</dbReference>